<reference evidence="3" key="1">
    <citation type="journal article" date="2019" name="Int. J. Syst. Evol. Microbiol.">
        <title>The Global Catalogue of Microorganisms (GCM) 10K type strain sequencing project: providing services to taxonomists for standard genome sequencing and annotation.</title>
        <authorList>
            <consortium name="The Broad Institute Genomics Platform"/>
            <consortium name="The Broad Institute Genome Sequencing Center for Infectious Disease"/>
            <person name="Wu L."/>
            <person name="Ma J."/>
        </authorList>
    </citation>
    <scope>NUCLEOTIDE SEQUENCE [LARGE SCALE GENOMIC DNA]</scope>
    <source>
        <strain evidence="3">JCM 16929</strain>
    </source>
</reference>
<dbReference type="SUPFAM" id="SSF50939">
    <property type="entry name" value="Sialidases"/>
    <property type="match status" value="1"/>
</dbReference>
<feature type="compositionally biased region" description="Low complexity" evidence="1">
    <location>
        <begin position="275"/>
        <end position="293"/>
    </location>
</feature>
<comment type="caution">
    <text evidence="2">The sequence shown here is derived from an EMBL/GenBank/DDBJ whole genome shotgun (WGS) entry which is preliminary data.</text>
</comment>
<evidence type="ECO:0000313" key="2">
    <source>
        <dbReference type="EMBL" id="GAA3638002.1"/>
    </source>
</evidence>
<gene>
    <name evidence="2" type="ORF">GCM10022236_45560</name>
</gene>
<keyword evidence="3" id="KW-1185">Reference proteome</keyword>
<name>A0ABP7AR70_9ACTN</name>
<sequence>MVAAGLVAASLSGSPADALVPGPPSVLHVGQIARQDVPALPGSEPDTLVEPDVGVSPVNGNIAVAVAHDGRYPDGGAVGIETSWTHDGGATWHHRPLPGVTAATGGARIWERASDPVVAFGPNGVVYVSTLVFNTGCDSGVLVSKSVDGGKTFAKPTVAHRSASCDISDDKNWLVVDNGPTSPHRGRLYQFWTPFLTDMFGNADGSPQALVYSDDAGATWSAPVNVSPPHANTQNSQPMLKPNGTIVDSYIDYGPNGSAEGPEAAEARATHRKTGPTPRTTTPKATAASTYPALVTVRSSDGGDTWSPGGTITRDLGDGPPDIRCCLPSAVADPVTGRLFASWNSVDPTKIKLSSSDDGKRWSAPVVVNRADKSLLGVSSDVSAYNGTVSVAYGLTNAATSTGRFGRQFVATSRDGGRHFLQPTPIGPQTNYAYAAVAGGIFPGDYIGTAITKGRLYAVWAVSSKPPTTGATYHQVIYGASFDTNRSPIQVAAPPDAKAAVTRP</sequence>
<proteinExistence type="predicted"/>
<organism evidence="2 3">
    <name type="scientific">Microlunatus ginsengisoli</name>
    <dbReference type="NCBI Taxonomy" id="363863"/>
    <lineage>
        <taxon>Bacteria</taxon>
        <taxon>Bacillati</taxon>
        <taxon>Actinomycetota</taxon>
        <taxon>Actinomycetes</taxon>
        <taxon>Propionibacteriales</taxon>
        <taxon>Propionibacteriaceae</taxon>
        <taxon>Microlunatus</taxon>
    </lineage>
</organism>
<accession>A0ABP7AR70</accession>
<dbReference type="Gene3D" id="2.120.10.10">
    <property type="match status" value="2"/>
</dbReference>
<protein>
    <submittedName>
        <fullName evidence="2">Sialidase family protein</fullName>
    </submittedName>
</protein>
<dbReference type="Proteomes" id="UP001501490">
    <property type="component" value="Unassembled WGS sequence"/>
</dbReference>
<dbReference type="RefSeq" id="WP_344808925.1">
    <property type="nucleotide sequence ID" value="NZ_BAABAB010000048.1"/>
</dbReference>
<feature type="region of interest" description="Disordered" evidence="1">
    <location>
        <begin position="255"/>
        <end position="317"/>
    </location>
</feature>
<evidence type="ECO:0000313" key="3">
    <source>
        <dbReference type="Proteomes" id="UP001501490"/>
    </source>
</evidence>
<evidence type="ECO:0000256" key="1">
    <source>
        <dbReference type="SAM" id="MobiDB-lite"/>
    </source>
</evidence>
<dbReference type="EMBL" id="BAABAB010000048">
    <property type="protein sequence ID" value="GAA3638002.1"/>
    <property type="molecule type" value="Genomic_DNA"/>
</dbReference>
<dbReference type="InterPro" id="IPR036278">
    <property type="entry name" value="Sialidase_sf"/>
</dbReference>
<dbReference type="CDD" id="cd15482">
    <property type="entry name" value="Sialidase_non-viral"/>
    <property type="match status" value="1"/>
</dbReference>